<reference evidence="1" key="1">
    <citation type="journal article" date="2019" name="Environ. Microbiol.">
        <title>Fungal ecological strategies reflected in gene transcription - a case study of two litter decomposers.</title>
        <authorList>
            <person name="Barbi F."/>
            <person name="Kohler A."/>
            <person name="Barry K."/>
            <person name="Baskaran P."/>
            <person name="Daum C."/>
            <person name="Fauchery L."/>
            <person name="Ihrmark K."/>
            <person name="Kuo A."/>
            <person name="LaButti K."/>
            <person name="Lipzen A."/>
            <person name="Morin E."/>
            <person name="Grigoriev I.V."/>
            <person name="Henrissat B."/>
            <person name="Lindahl B."/>
            <person name="Martin F."/>
        </authorList>
    </citation>
    <scope>NUCLEOTIDE SEQUENCE</scope>
    <source>
        <strain evidence="1">JB14</strain>
    </source>
</reference>
<dbReference type="AlphaFoldDB" id="A0A6A4GVB2"/>
<evidence type="ECO:0000313" key="2">
    <source>
        <dbReference type="Proteomes" id="UP000799118"/>
    </source>
</evidence>
<evidence type="ECO:0008006" key="3">
    <source>
        <dbReference type="Google" id="ProtNLM"/>
    </source>
</evidence>
<gene>
    <name evidence="1" type="ORF">BT96DRAFT_1002898</name>
</gene>
<dbReference type="EMBL" id="ML769682">
    <property type="protein sequence ID" value="KAE9389799.1"/>
    <property type="molecule type" value="Genomic_DNA"/>
</dbReference>
<keyword evidence="2" id="KW-1185">Reference proteome</keyword>
<organism evidence="1 2">
    <name type="scientific">Gymnopus androsaceus JB14</name>
    <dbReference type="NCBI Taxonomy" id="1447944"/>
    <lineage>
        <taxon>Eukaryota</taxon>
        <taxon>Fungi</taxon>
        <taxon>Dikarya</taxon>
        <taxon>Basidiomycota</taxon>
        <taxon>Agaricomycotina</taxon>
        <taxon>Agaricomycetes</taxon>
        <taxon>Agaricomycetidae</taxon>
        <taxon>Agaricales</taxon>
        <taxon>Marasmiineae</taxon>
        <taxon>Omphalotaceae</taxon>
        <taxon>Gymnopus</taxon>
    </lineage>
</organism>
<proteinExistence type="predicted"/>
<dbReference type="OrthoDB" id="3263050at2759"/>
<sequence>MMDTIPQEILSEIALFAATETFLGPPAGIIPLIATNRWTYSCLSFLSNPYIYAKIYESKFDLSPASRRLGIDSFSATTLAQELKRKCMILTRIRDRRHALMDSSNQSDCNETLHEFLVQIYIMVIENEGRNEQQLREYARIDEWLTEFWLDENGASAMWLYWFLLKPEQYKKDRLKTNKALDILKVYALGAHRYPLVSPSWTEFNPSSNTRGAPHPMVESNLGLKAPALSVPAILSFISLLSHLNERADYCTPLVPSHAAPPSKFLNTVGNEWECEWGRSTTLGTMKLPGDKKKLSNAFRPGSLEGLWEGIFTRSYLALRHTSFQNILVAQHKQTWKLREYHLLSPSDTCLLLGVNSDPEPVTPGSALQAYFPLGTHIEETAQGLVITEPGAGKTPLLYERTTGLQGKPLPTNKDTEDETGLNSRKRHVLDVIITGEGHSSWGEFRLIGRVRPCDGFISLSKDYVNGDRGKWLYRGYLVGNHNANLAGRWRDTLSPAAVPGYEGCFTMSRRR</sequence>
<protein>
    <recommendedName>
        <fullName evidence="3">F-box domain-containing protein</fullName>
    </recommendedName>
</protein>
<evidence type="ECO:0000313" key="1">
    <source>
        <dbReference type="EMBL" id="KAE9389799.1"/>
    </source>
</evidence>
<dbReference type="Proteomes" id="UP000799118">
    <property type="component" value="Unassembled WGS sequence"/>
</dbReference>
<accession>A0A6A4GVB2</accession>
<name>A0A6A4GVB2_9AGAR</name>